<dbReference type="EMBL" id="SRHY01000086">
    <property type="protein sequence ID" value="TFJ90253.1"/>
    <property type="molecule type" value="Genomic_DNA"/>
</dbReference>
<feature type="domain" description="TIR" evidence="1">
    <location>
        <begin position="163"/>
        <end position="294"/>
    </location>
</feature>
<name>A0A4Y9A9X9_9BACI</name>
<dbReference type="GO" id="GO:0007165">
    <property type="term" value="P:signal transduction"/>
    <property type="evidence" value="ECO:0007669"/>
    <property type="project" value="InterPro"/>
</dbReference>
<keyword evidence="3" id="KW-1185">Reference proteome</keyword>
<dbReference type="Pfam" id="PF13676">
    <property type="entry name" value="TIR_2"/>
    <property type="match status" value="1"/>
</dbReference>
<evidence type="ECO:0000313" key="2">
    <source>
        <dbReference type="EMBL" id="TFJ90253.1"/>
    </source>
</evidence>
<comment type="caution">
    <text evidence="2">The sequence shown here is derived from an EMBL/GenBank/DDBJ whole genome shotgun (WGS) entry which is preliminary data.</text>
</comment>
<dbReference type="OrthoDB" id="89550at2"/>
<accession>A0A4Y9A9X9</accession>
<protein>
    <submittedName>
        <fullName evidence="2">TIR domain-containing protein</fullName>
    </submittedName>
</protein>
<dbReference type="AlphaFoldDB" id="A0A4Y9A9X9"/>
<dbReference type="RefSeq" id="WP_135111876.1">
    <property type="nucleotide sequence ID" value="NZ_SRHY01000086.1"/>
</dbReference>
<dbReference type="InterPro" id="IPR000157">
    <property type="entry name" value="TIR_dom"/>
</dbReference>
<evidence type="ECO:0000259" key="1">
    <source>
        <dbReference type="PROSITE" id="PS50104"/>
    </source>
</evidence>
<proteinExistence type="predicted"/>
<dbReference type="Proteomes" id="UP000298484">
    <property type="component" value="Unassembled WGS sequence"/>
</dbReference>
<dbReference type="Gene3D" id="3.40.50.10140">
    <property type="entry name" value="Toll/interleukin-1 receptor homology (TIR) domain"/>
    <property type="match status" value="1"/>
</dbReference>
<reference evidence="2 3" key="1">
    <citation type="submission" date="2019-03" db="EMBL/GenBank/DDBJ databases">
        <title>Genome sequence of Lentibacillus salicampi ATCC BAA-719.</title>
        <authorList>
            <person name="Maclea K.S."/>
            <person name="Simoes Junior M."/>
        </authorList>
    </citation>
    <scope>NUCLEOTIDE SEQUENCE [LARGE SCALE GENOMIC DNA]</scope>
    <source>
        <strain evidence="2 3">ATCC BAA-719</strain>
    </source>
</reference>
<dbReference type="PROSITE" id="PS50104">
    <property type="entry name" value="TIR"/>
    <property type="match status" value="1"/>
</dbReference>
<dbReference type="SUPFAM" id="SSF52200">
    <property type="entry name" value="Toll/Interleukin receptor TIR domain"/>
    <property type="match status" value="1"/>
</dbReference>
<evidence type="ECO:0000313" key="3">
    <source>
        <dbReference type="Proteomes" id="UP000298484"/>
    </source>
</evidence>
<dbReference type="InterPro" id="IPR035897">
    <property type="entry name" value="Toll_tir_struct_dom_sf"/>
</dbReference>
<organism evidence="2 3">
    <name type="scientific">Lentibacillus salicampi</name>
    <dbReference type="NCBI Taxonomy" id="175306"/>
    <lineage>
        <taxon>Bacteria</taxon>
        <taxon>Bacillati</taxon>
        <taxon>Bacillota</taxon>
        <taxon>Bacilli</taxon>
        <taxon>Bacillales</taxon>
        <taxon>Bacillaceae</taxon>
        <taxon>Lentibacillus</taxon>
    </lineage>
</organism>
<gene>
    <name evidence="2" type="ORF">E4U82_19335</name>
</gene>
<sequence length="374" mass="42688">MTSKSQETLNVLVLWHEDFDMGNKFAERIYSHLSSTVEEDVIYRKPGIPVFFYNDMENVDLNKAKRTAIIILVDNHLVLDPKWQSDIADLEGKVSESLRIFPVSVSQSAFRLKEVNSRNFIKLHDENPEETKIKTLLSQTTHELCRFLLNEPRISRSNNLSPSPVSLFLSHAKKDGNSLTKSIKDYILEETPLKTFFDANDIAASYSFSNEIEESIKNKETAVLVIHTDKYSSREWCRKEVISAKLSKTPIIVVDVVSNGEARSFPYMGNAPTVRWDGNEEEIPKILDVTLLEILRDLYTKIHFQDLLDIYSVTEKVNTISTQPELMNFINLIEESEENQSKTVLYPDPPIVSAVLFFVDFMASGSGMAAHWQS</sequence>